<proteinExistence type="evidence at protein level"/>
<feature type="modified residue" description="N6,N6-dimethyllysine" evidence="3">
    <location>
        <position position="210"/>
    </location>
</feature>
<feature type="binding site" evidence="3 4">
    <location>
        <position position="181"/>
    </location>
    <ligand>
        <name>Zn(2+)</name>
        <dbReference type="ChEBI" id="CHEBI:29105"/>
    </ligand>
</feature>
<dbReference type="GO" id="GO:0004222">
    <property type="term" value="F:metalloendopeptidase activity"/>
    <property type="evidence" value="ECO:0007669"/>
    <property type="project" value="InterPro"/>
</dbReference>
<dbReference type="SMART" id="SM00235">
    <property type="entry name" value="ZnMc"/>
    <property type="match status" value="1"/>
</dbReference>
<feature type="binding site" evidence="3 4">
    <location>
        <position position="175"/>
    </location>
    <ligand>
        <name>Zn(2+)</name>
        <dbReference type="ChEBI" id="CHEBI:29105"/>
    </ligand>
</feature>
<evidence type="ECO:0007829" key="3">
    <source>
        <dbReference type="PDB" id="5GWD"/>
    </source>
</evidence>
<feature type="domain" description="Peptidase metallopeptidase" evidence="1">
    <location>
        <begin position="73"/>
        <end position="223"/>
    </location>
</feature>
<feature type="binding site" evidence="3">
    <location>
        <position position="57"/>
    </location>
    <ligand>
        <name>Zn(2+)</name>
        <dbReference type="ChEBI" id="CHEBI:29105"/>
    </ligand>
</feature>
<feature type="modified residue" description="N6,N6-dimethyllysine" evidence="3">
    <location>
        <position position="99"/>
    </location>
</feature>
<keyword evidence="3 4" id="KW-0862">Zinc</keyword>
<reference evidence="2" key="1">
    <citation type="submission" date="2015-05" db="EMBL/GenBank/DDBJ databases">
        <title>Purification and characterization of an alkaline metalloprotease secreted by Myroides sp. CSLB8 isolated from silkworm feces.</title>
        <authorList>
            <person name="Lou X."/>
            <person name="Ran T."/>
            <person name="Zhou J."/>
            <person name="Wang W."/>
            <person name="Xu D."/>
        </authorList>
    </citation>
    <scope>NUCLEOTIDE SEQUENCE</scope>
    <source>
        <strain evidence="2">CSLB8</strain>
    </source>
</reference>
<reference evidence="4" key="3">
    <citation type="journal article" date="2020" name="Int. J. Biol. Macromol.">
        <title>Crystal structure of mature myroilysin and implication for its activation mechanism.</title>
        <authorList>
            <person name="Ran T."/>
            <person name="Li W."/>
            <person name="Sun B."/>
            <person name="Xu M."/>
            <person name="Qiu S."/>
            <person name="Xu D.Q."/>
            <person name="He J."/>
            <person name="Wang W."/>
        </authorList>
    </citation>
    <scope>X-RAY CRYSTALLOGRAPHY (2.60 ANGSTROMS) OF 69-273 IN COMPLEX WITH ZN(2+)</scope>
</reference>
<dbReference type="PDBsum" id="5GWD"/>
<dbReference type="PDBsum" id="5ZJK"/>
<keyword evidence="3 4" id="KW-0479">Metal-binding</keyword>
<dbReference type="SMR" id="A0A0P0DZ84"/>
<dbReference type="PROSITE" id="PS51257">
    <property type="entry name" value="PROKAR_LIPOPROTEIN"/>
    <property type="match status" value="1"/>
</dbReference>
<accession>A0A0P0DZ84</accession>
<dbReference type="PANTHER" id="PTHR10127:SF850">
    <property type="entry name" value="METALLOENDOPEPTIDASE"/>
    <property type="match status" value="1"/>
</dbReference>
<sequence>MKLHHKILLGSFISVALVSCNTNDNDTPANDSSKGLKELRAVPKADIVSGFEGAKVCKDVYPKGTDPRGAVVRSTKWPNGSVITVGLYGGTPYVRSKVKQYAQEWSNYANITFNFVESGTPQIRVTFTQGAGSYSYLGTQALSIPSNEETMNFGWFDDSTSDTEFSRTVIHEFGHALGMIHEHQHPLTNIPWDKNKVYAYYAGYPNYWSKKDVDNNLFATYSTTQTQYSAYDTQSIMHYSISSALTTNGFSVGNNSVLSATDKQFIATVYPRN</sequence>
<dbReference type="SUPFAM" id="SSF55486">
    <property type="entry name" value="Metalloproteases ('zincins'), catalytic domain"/>
    <property type="match status" value="1"/>
</dbReference>
<dbReference type="InterPro" id="IPR006026">
    <property type="entry name" value="Peptidase_Metallo"/>
</dbReference>
<dbReference type="CDD" id="cd04327">
    <property type="entry name" value="ZnMc_MMP_like_3"/>
    <property type="match status" value="1"/>
</dbReference>
<dbReference type="InterPro" id="IPR001506">
    <property type="entry name" value="Peptidase_M12A"/>
</dbReference>
<evidence type="ECO:0000259" key="1">
    <source>
        <dbReference type="SMART" id="SM00235"/>
    </source>
</evidence>
<reference evidence="3" key="2">
    <citation type="journal article" date="2017" name="J. Biol. Chem.">
        <title>Myroilysin Is a New Bacterial Member of the M12A Family of Metzincin Metallopeptidases and Is Activated by a Cysteine Switch Mechanism.</title>
        <authorList>
            <person name="Xu D."/>
            <person name="Zhou J."/>
            <person name="Lou X."/>
            <person name="He J."/>
            <person name="Ran T."/>
            <person name="Wang W."/>
        </authorList>
    </citation>
    <scope>X-RAY CRYSTALLOGRAPHY (1.89 ANGSTROMS) OF 31-273 IN COMPLEX WITH ZN(2+)</scope>
    <scope>METHYLATION AT LYS-55; LYS-76; LYS-99; LYS-210 AND LYS-263</scope>
</reference>
<dbReference type="AlphaFoldDB" id="A0A0P0DZ84"/>
<dbReference type="Gene3D" id="3.40.390.10">
    <property type="entry name" value="Collagenase (Catalytic Domain)"/>
    <property type="match status" value="1"/>
</dbReference>
<dbReference type="PDB" id="5GWD">
    <property type="method" value="X-ray"/>
    <property type="resolution" value="1.89 A"/>
    <property type="chains" value="A/B=31-273"/>
</dbReference>
<feature type="modified residue" description="N6,N6-dimethyllysine" evidence="3">
    <location>
        <position position="55"/>
    </location>
</feature>
<dbReference type="GO" id="GO:0008270">
    <property type="term" value="F:zinc ion binding"/>
    <property type="evidence" value="ECO:0007669"/>
    <property type="project" value="InterPro"/>
</dbReference>
<feature type="modified residue" description="N6,N6-dimethyllysine" evidence="3">
    <location>
        <position position="263"/>
    </location>
</feature>
<dbReference type="Pfam" id="PF01400">
    <property type="entry name" value="Astacin"/>
    <property type="match status" value="1"/>
</dbReference>
<name>A0A0P0DZ84_9FLAO</name>
<feature type="binding site" evidence="3 4">
    <location>
        <position position="171"/>
    </location>
    <ligand>
        <name>Zn(2+)</name>
        <dbReference type="ChEBI" id="CHEBI:29105"/>
    </ligand>
</feature>
<evidence type="ECO:0000313" key="2">
    <source>
        <dbReference type="EMBL" id="ALJ30299.1"/>
    </source>
</evidence>
<dbReference type="GO" id="GO:0006508">
    <property type="term" value="P:proteolysis"/>
    <property type="evidence" value="ECO:0007669"/>
    <property type="project" value="InterPro"/>
</dbReference>
<organism evidence="2">
    <name type="scientific">Myroides sp. CSLB8</name>
    <dbReference type="NCBI Taxonomy" id="1736763"/>
    <lineage>
        <taxon>Bacteria</taxon>
        <taxon>Pseudomonadati</taxon>
        <taxon>Bacteroidota</taxon>
        <taxon>Flavobacteriia</taxon>
        <taxon>Flavobacteriales</taxon>
        <taxon>Flavobacteriaceae</taxon>
        <taxon>Myroides</taxon>
    </lineage>
</organism>
<dbReference type="PDB" id="5ZJK">
    <property type="method" value="X-ray"/>
    <property type="resolution" value="2.60 A"/>
    <property type="chains" value="A/B/C/D/E/F/G/H/I/J/K/L/M/N/O/P/Q/R=69-273"/>
</dbReference>
<dbReference type="PANTHER" id="PTHR10127">
    <property type="entry name" value="DISCOIDIN, CUB, EGF, LAMININ , AND ZINC METALLOPROTEASE DOMAIN CONTAINING"/>
    <property type="match status" value="1"/>
</dbReference>
<feature type="modified residue" description="N6,N6-dimethyllysine" evidence="3">
    <location>
        <position position="76"/>
    </location>
</feature>
<evidence type="ECO:0007829" key="4">
    <source>
        <dbReference type="PDB" id="5ZJK"/>
    </source>
</evidence>
<dbReference type="InterPro" id="IPR024079">
    <property type="entry name" value="MetalloPept_cat_dom_sf"/>
</dbReference>
<protein>
    <submittedName>
        <fullName evidence="2">Myroilysin</fullName>
    </submittedName>
</protein>
<dbReference type="EMBL" id="KR611868">
    <property type="protein sequence ID" value="ALJ30299.1"/>
    <property type="molecule type" value="Genomic_DNA"/>
</dbReference>
<keyword evidence="3 4" id="KW-0002">3D-structure</keyword>